<dbReference type="Proteomes" id="UP000664132">
    <property type="component" value="Unassembled WGS sequence"/>
</dbReference>
<feature type="compositionally biased region" description="Basic and acidic residues" evidence="2">
    <location>
        <begin position="1"/>
        <end position="16"/>
    </location>
</feature>
<feature type="region of interest" description="Disordered" evidence="2">
    <location>
        <begin position="147"/>
        <end position="271"/>
    </location>
</feature>
<dbReference type="GO" id="GO:0008270">
    <property type="term" value="F:zinc ion binding"/>
    <property type="evidence" value="ECO:0007669"/>
    <property type="project" value="InterPro"/>
</dbReference>
<evidence type="ECO:0000256" key="1">
    <source>
        <dbReference type="ARBA" id="ARBA00023242"/>
    </source>
</evidence>
<evidence type="ECO:0000313" key="3">
    <source>
        <dbReference type="EMBL" id="KAG4419612.1"/>
    </source>
</evidence>
<comment type="caution">
    <text evidence="3">The sequence shown here is derived from an EMBL/GenBank/DDBJ whole genome shotgun (WGS) entry which is preliminary data.</text>
</comment>
<feature type="region of interest" description="Disordered" evidence="2">
    <location>
        <begin position="392"/>
        <end position="433"/>
    </location>
</feature>
<feature type="compositionally biased region" description="Polar residues" evidence="2">
    <location>
        <begin position="308"/>
        <end position="318"/>
    </location>
</feature>
<feature type="compositionally biased region" description="Polar residues" evidence="2">
    <location>
        <begin position="395"/>
        <end position="407"/>
    </location>
</feature>
<name>A0A8H7TI36_9HELO</name>
<evidence type="ECO:0000256" key="2">
    <source>
        <dbReference type="SAM" id="MobiDB-lite"/>
    </source>
</evidence>
<keyword evidence="4" id="KW-1185">Reference proteome</keyword>
<feature type="compositionally biased region" description="Polar residues" evidence="2">
    <location>
        <begin position="182"/>
        <end position="204"/>
    </location>
</feature>
<keyword evidence="1" id="KW-0539">Nucleus</keyword>
<gene>
    <name evidence="3" type="ORF">IFR04_007209</name>
</gene>
<feature type="compositionally biased region" description="Basic and acidic residues" evidence="2">
    <location>
        <begin position="336"/>
        <end position="345"/>
    </location>
</feature>
<organism evidence="3 4">
    <name type="scientific">Cadophora malorum</name>
    <dbReference type="NCBI Taxonomy" id="108018"/>
    <lineage>
        <taxon>Eukaryota</taxon>
        <taxon>Fungi</taxon>
        <taxon>Dikarya</taxon>
        <taxon>Ascomycota</taxon>
        <taxon>Pezizomycotina</taxon>
        <taxon>Leotiomycetes</taxon>
        <taxon>Helotiales</taxon>
        <taxon>Ploettnerulaceae</taxon>
        <taxon>Cadophora</taxon>
    </lineage>
</organism>
<feature type="region of interest" description="Disordered" evidence="2">
    <location>
        <begin position="308"/>
        <end position="345"/>
    </location>
</feature>
<feature type="compositionally biased region" description="Basic and acidic residues" evidence="2">
    <location>
        <begin position="418"/>
        <end position="427"/>
    </location>
</feature>
<dbReference type="CDD" id="cd00067">
    <property type="entry name" value="GAL4"/>
    <property type="match status" value="1"/>
</dbReference>
<evidence type="ECO:0000313" key="4">
    <source>
        <dbReference type="Proteomes" id="UP000664132"/>
    </source>
</evidence>
<dbReference type="InterPro" id="IPR001138">
    <property type="entry name" value="Zn2Cys6_DnaBD"/>
</dbReference>
<feature type="compositionally biased region" description="Polar residues" evidence="2">
    <location>
        <begin position="161"/>
        <end position="174"/>
    </location>
</feature>
<protein>
    <submittedName>
        <fullName evidence="3">Uncharacterized protein</fullName>
    </submittedName>
</protein>
<reference evidence="3" key="1">
    <citation type="submission" date="2021-02" db="EMBL/GenBank/DDBJ databases">
        <title>Genome sequence Cadophora malorum strain M34.</title>
        <authorList>
            <person name="Stefanovic E."/>
            <person name="Vu D."/>
            <person name="Scully C."/>
            <person name="Dijksterhuis J."/>
            <person name="Roader J."/>
            <person name="Houbraken J."/>
        </authorList>
    </citation>
    <scope>NUCLEOTIDE SEQUENCE</scope>
    <source>
        <strain evidence="3">M34</strain>
    </source>
</reference>
<dbReference type="GO" id="GO:0000981">
    <property type="term" value="F:DNA-binding transcription factor activity, RNA polymerase II-specific"/>
    <property type="evidence" value="ECO:0007669"/>
    <property type="project" value="InterPro"/>
</dbReference>
<feature type="compositionally biased region" description="Polar residues" evidence="2">
    <location>
        <begin position="249"/>
        <end position="268"/>
    </location>
</feature>
<dbReference type="AlphaFoldDB" id="A0A8H7TI36"/>
<proteinExistence type="predicted"/>
<accession>A0A8H7TI36</accession>
<dbReference type="EMBL" id="JAFJYH010000101">
    <property type="protein sequence ID" value="KAG4419612.1"/>
    <property type="molecule type" value="Genomic_DNA"/>
</dbReference>
<dbReference type="OrthoDB" id="3563476at2759"/>
<feature type="region of interest" description="Disordered" evidence="2">
    <location>
        <begin position="1"/>
        <end position="53"/>
    </location>
</feature>
<sequence length="522" mass="57781">MPPAEGSREVAPDRSGGDQSAAAPSTETDRAPRKKRQYSPAERIQVAETRKRGACGECRRKKVKCGHISTRSEVSSTMTSDSGRTFSDVSLRTESAASEPLGYIPKIVAANRVEWYPNHSDFDENDIYQAEIKNAVAAPRWYSDTSKNSELHLSRRRPREPSQQLPVASPNSHQNSRRVVPESQSNSYGLNMGSFSTSQAQPSRGSMVPFVSPGTQNTGREAPIRRATHQKMHIPSPQSLQPALEQRQQDQFQRRTSASFQSGGSQPTRDVYEGHFTEKFSTPPRNRTQMQSTVPVFNPVVSTTRPTVLSRVQQQQPGTDPIKRPSHGASRLSTDQQKRSTMSRDDYMSFPNDRSSDIRPMAFSPPFPNLPVGSPSMDQVDAYGPIPPETFYTIPGTSRPQFSTPVSPRSMIIGDSEPSDRLRERQNKPITPLRPTQVQAQQAGYPRSIQVPQSGPVMQMQSSVLHPTRQTLQQPSFDPRWQRFCEICRSNGSQASGFVCYHGGGVSEQEISTGLAAASVPV</sequence>